<dbReference type="EMBL" id="BBMS01000177">
    <property type="protein sequence ID" value="GAL31479.1"/>
    <property type="molecule type" value="Genomic_DNA"/>
</dbReference>
<dbReference type="EC" id="1.11.1.6" evidence="1"/>
<name>A0ABQ0JRV3_9VIBR</name>
<accession>A0ABQ0JRV3</accession>
<dbReference type="EC" id="1.11.1.7" evidence="1"/>
<sequence>MVQANPPRHGPKARYLGEEVPAEDLIWQDPVPAATSEPINVEDAATLKLKSWLPD</sequence>
<evidence type="ECO:0000313" key="2">
    <source>
        <dbReference type="Proteomes" id="UP000029223"/>
    </source>
</evidence>
<dbReference type="GO" id="GO:0004096">
    <property type="term" value="F:catalase activity"/>
    <property type="evidence" value="ECO:0007669"/>
    <property type="project" value="UniProtKB-EC"/>
</dbReference>
<dbReference type="Proteomes" id="UP000029223">
    <property type="component" value="Unassembled WGS sequence"/>
</dbReference>
<organism evidence="1 2">
    <name type="scientific">Vibrio variabilis</name>
    <dbReference type="NCBI Taxonomy" id="990271"/>
    <lineage>
        <taxon>Bacteria</taxon>
        <taxon>Pseudomonadati</taxon>
        <taxon>Pseudomonadota</taxon>
        <taxon>Gammaproteobacteria</taxon>
        <taxon>Vibrionales</taxon>
        <taxon>Vibrionaceae</taxon>
        <taxon>Vibrio</taxon>
    </lineage>
</organism>
<reference evidence="2" key="2">
    <citation type="submission" date="2014-09" db="EMBL/GenBank/DDBJ databases">
        <authorList>
            <consortium name="NBRP consortium"/>
            <person name="Sawabe T."/>
            <person name="Meirelles P."/>
            <person name="Nakanishi M."/>
            <person name="Sayaka M."/>
            <person name="Hattori M."/>
            <person name="Ohkuma M."/>
        </authorList>
    </citation>
    <scope>NUCLEOTIDE SEQUENCE [LARGE SCALE GENOMIC DNA]</scope>
    <source>
        <strain evidence="2">JCM 19239</strain>
    </source>
</reference>
<protein>
    <submittedName>
        <fullName evidence="1">Catalase</fullName>
        <ecNumber evidence="1">1.11.1.6</ecNumber>
        <ecNumber evidence="1">1.11.1.7</ecNumber>
    </submittedName>
</protein>
<evidence type="ECO:0000313" key="1">
    <source>
        <dbReference type="EMBL" id="GAL31479.1"/>
    </source>
</evidence>
<reference evidence="2" key="1">
    <citation type="submission" date="2014-09" db="EMBL/GenBank/DDBJ databases">
        <title>Vibrio variabilis JCM 19239. (C206) whole genome shotgun sequence.</title>
        <authorList>
            <person name="Sawabe T."/>
            <person name="Meirelles P."/>
            <person name="Nakanishi M."/>
            <person name="Sayaka M."/>
            <person name="Hattori M."/>
            <person name="Ohkuma M."/>
        </authorList>
    </citation>
    <scope>NUCLEOTIDE SEQUENCE [LARGE SCALE GENOMIC DNA]</scope>
    <source>
        <strain evidence="2">JCM 19239</strain>
    </source>
</reference>
<keyword evidence="1" id="KW-0575">Peroxidase</keyword>
<comment type="caution">
    <text evidence="1">The sequence shown here is derived from an EMBL/GenBank/DDBJ whole genome shotgun (WGS) entry which is preliminary data.</text>
</comment>
<proteinExistence type="predicted"/>
<gene>
    <name evidence="1" type="ORF">JCM19239_1398</name>
</gene>
<dbReference type="GO" id="GO:0140825">
    <property type="term" value="F:lactoperoxidase activity"/>
    <property type="evidence" value="ECO:0007669"/>
    <property type="project" value="UniProtKB-EC"/>
</dbReference>
<keyword evidence="1" id="KW-0560">Oxidoreductase</keyword>
<keyword evidence="2" id="KW-1185">Reference proteome</keyword>